<dbReference type="FunCoup" id="F2TZB7">
    <property type="interactions" value="340"/>
</dbReference>
<gene>
    <name evidence="5" type="ORF">PTSG_01915</name>
</gene>
<organism evidence="6">
    <name type="scientific">Salpingoeca rosetta (strain ATCC 50818 / BSB-021)</name>
    <dbReference type="NCBI Taxonomy" id="946362"/>
    <lineage>
        <taxon>Eukaryota</taxon>
        <taxon>Choanoflagellata</taxon>
        <taxon>Craspedida</taxon>
        <taxon>Salpingoecidae</taxon>
        <taxon>Salpingoeca</taxon>
    </lineage>
</organism>
<dbReference type="OrthoDB" id="408631at2759"/>
<accession>F2TZB7</accession>
<evidence type="ECO:0000313" key="5">
    <source>
        <dbReference type="EMBL" id="EGD78941.1"/>
    </source>
</evidence>
<dbReference type="Gene3D" id="3.40.50.1820">
    <property type="entry name" value="alpha/beta hydrolase"/>
    <property type="match status" value="1"/>
</dbReference>
<sequence>MRTVLVVVACVCVVLAAVVARSDVGPRSLVACAVVSVTKALGRPDTHAVPADDPAAVAVARRELDQQSWLGRVVFLAPALSHIRTVEGTVADTVPVRCYVHPSNHQALRDVVVLIHGGGFVVGSPDSHDHLAREMVEATGAMVVSVDYRLAPEHKFPAGQEDVVTVLNTLATLAEANEQQHPSAPVNPRSIVVLGDSAGGNLAVTSLLRAHLQSLSLVHKHVAGMLLAYPTVHTCHHELYQSFARYGQGYRLTAAAVACTSMQVTHPAHPLLSPIEAPAPLLAALPPAALVMAEFDPLVDEGVAFAARLRDAGVQADSRVFPGTIHGFVSVPLDHHDEAMSFLASSATAMLAR</sequence>
<dbReference type="eggNOG" id="KOG1515">
    <property type="taxonomic scope" value="Eukaryota"/>
</dbReference>
<protein>
    <recommendedName>
        <fullName evidence="4">Alpha/beta hydrolase fold-3 domain-containing protein</fullName>
    </recommendedName>
</protein>
<dbReference type="SUPFAM" id="SSF53474">
    <property type="entry name" value="alpha/beta-Hydrolases"/>
    <property type="match status" value="1"/>
</dbReference>
<dbReference type="PANTHER" id="PTHR23025:SF3">
    <property type="entry name" value="HORMONE-SENSITIVE LIPASE"/>
    <property type="match status" value="1"/>
</dbReference>
<dbReference type="GO" id="GO:0004771">
    <property type="term" value="F:sterol ester esterase activity"/>
    <property type="evidence" value="ECO:0007669"/>
    <property type="project" value="TreeGrafter"/>
</dbReference>
<feature type="signal peptide" evidence="3">
    <location>
        <begin position="1"/>
        <end position="16"/>
    </location>
</feature>
<dbReference type="InParanoid" id="F2TZB7"/>
<dbReference type="RefSeq" id="XP_004997897.1">
    <property type="nucleotide sequence ID" value="XM_004997840.1"/>
</dbReference>
<dbReference type="AlphaFoldDB" id="F2TZB7"/>
<proteinExistence type="inferred from homology"/>
<dbReference type="PROSITE" id="PS01173">
    <property type="entry name" value="LIPASE_GDXG_HIS"/>
    <property type="match status" value="1"/>
</dbReference>
<dbReference type="GO" id="GO:0019433">
    <property type="term" value="P:triglyceride catabolic process"/>
    <property type="evidence" value="ECO:0007669"/>
    <property type="project" value="TreeGrafter"/>
</dbReference>
<dbReference type="InterPro" id="IPR002168">
    <property type="entry name" value="Lipase_GDXG_HIS_AS"/>
</dbReference>
<keyword evidence="3" id="KW-0732">Signal</keyword>
<evidence type="ECO:0000313" key="6">
    <source>
        <dbReference type="Proteomes" id="UP000007799"/>
    </source>
</evidence>
<evidence type="ECO:0000256" key="2">
    <source>
        <dbReference type="ARBA" id="ARBA00022801"/>
    </source>
</evidence>
<reference evidence="5" key="1">
    <citation type="submission" date="2009-08" db="EMBL/GenBank/DDBJ databases">
        <title>Annotation of Salpingoeca rosetta.</title>
        <authorList>
            <consortium name="The Broad Institute Genome Sequencing Platform"/>
            <person name="Russ C."/>
            <person name="Cuomo C."/>
            <person name="Burger G."/>
            <person name="Gray M.W."/>
            <person name="Holland P.W.H."/>
            <person name="King N."/>
            <person name="Lang F.B.F."/>
            <person name="Roger A.J."/>
            <person name="Ruiz-Trillo I."/>
            <person name="Young S.K."/>
            <person name="Zeng Q."/>
            <person name="Gargeya S."/>
            <person name="Alvarado L."/>
            <person name="Berlin A."/>
            <person name="Chapman S.B."/>
            <person name="Chen Z."/>
            <person name="Freedman E."/>
            <person name="Gellesch M."/>
            <person name="Goldberg J."/>
            <person name="Griggs A."/>
            <person name="Gujja S."/>
            <person name="Heilman E."/>
            <person name="Heiman D."/>
            <person name="Howarth C."/>
            <person name="Mehta T."/>
            <person name="Neiman D."/>
            <person name="Pearson M."/>
            <person name="Roberts A."/>
            <person name="Saif S."/>
            <person name="Shea T."/>
            <person name="Shenoy N."/>
            <person name="Sisk P."/>
            <person name="Stolte C."/>
            <person name="Sykes S."/>
            <person name="White J."/>
            <person name="Yandava C."/>
            <person name="Haas B."/>
            <person name="Nusbaum C."/>
            <person name="Birren B."/>
        </authorList>
    </citation>
    <scope>NUCLEOTIDE SEQUENCE [LARGE SCALE GENOMIC DNA]</scope>
    <source>
        <strain evidence="5">ATCC 50818</strain>
    </source>
</reference>
<dbReference type="InterPro" id="IPR013094">
    <property type="entry name" value="AB_hydrolase_3"/>
</dbReference>
<name>F2TZB7_SALR5</name>
<evidence type="ECO:0000256" key="3">
    <source>
        <dbReference type="SAM" id="SignalP"/>
    </source>
</evidence>
<dbReference type="GO" id="GO:0005829">
    <property type="term" value="C:cytosol"/>
    <property type="evidence" value="ECO:0007669"/>
    <property type="project" value="TreeGrafter"/>
</dbReference>
<dbReference type="GeneID" id="16078492"/>
<dbReference type="EMBL" id="GL832957">
    <property type="protein sequence ID" value="EGD78941.1"/>
    <property type="molecule type" value="Genomic_DNA"/>
</dbReference>
<evidence type="ECO:0000256" key="1">
    <source>
        <dbReference type="ARBA" id="ARBA00010515"/>
    </source>
</evidence>
<dbReference type="GO" id="GO:0004806">
    <property type="term" value="F:triacylglycerol lipase activity"/>
    <property type="evidence" value="ECO:0007669"/>
    <property type="project" value="TreeGrafter"/>
</dbReference>
<evidence type="ECO:0000259" key="4">
    <source>
        <dbReference type="Pfam" id="PF07859"/>
    </source>
</evidence>
<dbReference type="InterPro" id="IPR029058">
    <property type="entry name" value="AB_hydrolase_fold"/>
</dbReference>
<keyword evidence="2" id="KW-0378">Hydrolase</keyword>
<dbReference type="PANTHER" id="PTHR23025">
    <property type="entry name" value="TRIACYLGLYCEROL LIPASE"/>
    <property type="match status" value="1"/>
</dbReference>
<dbReference type="Pfam" id="PF07859">
    <property type="entry name" value="Abhydrolase_3"/>
    <property type="match status" value="1"/>
</dbReference>
<dbReference type="KEGG" id="sre:PTSG_01915"/>
<dbReference type="STRING" id="946362.F2TZB7"/>
<dbReference type="Proteomes" id="UP000007799">
    <property type="component" value="Unassembled WGS sequence"/>
</dbReference>
<dbReference type="OMA" id="HNSIPPE"/>
<feature type="chain" id="PRO_5003288245" description="Alpha/beta hydrolase fold-3 domain-containing protein" evidence="3">
    <location>
        <begin position="17"/>
        <end position="353"/>
    </location>
</feature>
<keyword evidence="6" id="KW-1185">Reference proteome</keyword>
<feature type="domain" description="Alpha/beta hydrolase fold-3" evidence="4">
    <location>
        <begin position="112"/>
        <end position="329"/>
    </location>
</feature>
<comment type="similarity">
    <text evidence="1">Belongs to the 'GDXG' lipolytic enzyme family.</text>
</comment>